<protein>
    <recommendedName>
        <fullName evidence="2">Protein-L-isoaspartate O-methyltransferase</fullName>
    </recommendedName>
    <alternativeName>
        <fullName evidence="3">Protein L-isoaspartyl methyltransferase</fullName>
    </alternativeName>
</protein>
<dbReference type="GO" id="GO:0032259">
    <property type="term" value="P:methylation"/>
    <property type="evidence" value="ECO:0007669"/>
    <property type="project" value="UniProtKB-KW"/>
</dbReference>
<dbReference type="Gene3D" id="3.40.50.150">
    <property type="entry name" value="Vaccinia Virus protein VP39"/>
    <property type="match status" value="1"/>
</dbReference>
<dbReference type="Proteomes" id="UP000182661">
    <property type="component" value="Unassembled WGS sequence"/>
</dbReference>
<dbReference type="EMBL" id="LSRP01000151">
    <property type="protein sequence ID" value="OJF89963.1"/>
    <property type="molecule type" value="Genomic_DNA"/>
</dbReference>
<comment type="similarity">
    <text evidence="1">Belongs to the methyltransferase superfamily. L-isoaspartyl/D-aspartyl protein methyltransferase family.</text>
</comment>
<gene>
    <name evidence="4" type="ORF">AX760_08525</name>
</gene>
<evidence type="ECO:0000313" key="5">
    <source>
        <dbReference type="Proteomes" id="UP000182661"/>
    </source>
</evidence>
<dbReference type="PANTHER" id="PTHR11579">
    <property type="entry name" value="PROTEIN-L-ISOASPARTATE O-METHYLTRANSFERASE"/>
    <property type="match status" value="1"/>
</dbReference>
<comment type="caution">
    <text evidence="4">The sequence shown here is derived from an EMBL/GenBank/DDBJ whole genome shotgun (WGS) entry which is preliminary data.</text>
</comment>
<organism evidence="4 5">
    <name type="scientific">Pararhizobium antarcticum</name>
    <dbReference type="NCBI Taxonomy" id="1798805"/>
    <lineage>
        <taxon>Bacteria</taxon>
        <taxon>Pseudomonadati</taxon>
        <taxon>Pseudomonadota</taxon>
        <taxon>Alphaproteobacteria</taxon>
        <taxon>Hyphomicrobiales</taxon>
        <taxon>Rhizobiaceae</taxon>
        <taxon>Rhizobium/Agrobacterium group</taxon>
        <taxon>Pararhizobium</taxon>
    </lineage>
</organism>
<dbReference type="GO" id="GO:0005737">
    <property type="term" value="C:cytoplasm"/>
    <property type="evidence" value="ECO:0007669"/>
    <property type="project" value="TreeGrafter"/>
</dbReference>
<dbReference type="InterPro" id="IPR000682">
    <property type="entry name" value="PCMT"/>
</dbReference>
<evidence type="ECO:0000256" key="3">
    <source>
        <dbReference type="ARBA" id="ARBA00030757"/>
    </source>
</evidence>
<name>A0A657LLG3_9HYPH</name>
<accession>A0A657LLG3</accession>
<keyword evidence="4" id="KW-0489">Methyltransferase</keyword>
<dbReference type="PANTHER" id="PTHR11579:SF18">
    <property type="entry name" value="PROTEIN-L-ISOASPARTATE O-METHYLTRANSFERASE"/>
    <property type="match status" value="1"/>
</dbReference>
<dbReference type="InterPro" id="IPR029063">
    <property type="entry name" value="SAM-dependent_MTases_sf"/>
</dbReference>
<keyword evidence="4" id="KW-0808">Transferase</keyword>
<dbReference type="CDD" id="cd02440">
    <property type="entry name" value="AdoMet_MTases"/>
    <property type="match status" value="1"/>
</dbReference>
<evidence type="ECO:0000256" key="2">
    <source>
        <dbReference type="ARBA" id="ARBA00013346"/>
    </source>
</evidence>
<proteinExistence type="inferred from homology"/>
<reference evidence="4 5" key="1">
    <citation type="submission" date="2016-02" db="EMBL/GenBank/DDBJ databases">
        <title>Genome sequencing of a beta-galactosidase producing bacteria Rhizobium sp. 59.</title>
        <authorList>
            <person name="Wang D."/>
            <person name="Kot W."/>
            <person name="Qin Y."/>
            <person name="Hansen L."/>
            <person name="Naqvi K."/>
            <person name="Rensing C."/>
        </authorList>
    </citation>
    <scope>NUCLEOTIDE SEQUENCE [LARGE SCALE GENOMIC DNA]</scope>
    <source>
        <strain evidence="4 5">59</strain>
    </source>
</reference>
<evidence type="ECO:0000256" key="1">
    <source>
        <dbReference type="ARBA" id="ARBA00005369"/>
    </source>
</evidence>
<sequence>MDFEAARIKMVDNQIRPTDVTSHTVLAAFLSVPRENFVPERMKPLAYIDSDIEVASPAQTPGGRYLMEPSPLAKLLQLATITKTDTVLEIGCSTGYASAILSILAESVVALESNEALAATATQGLLSYDNVTVVTGELEKGCAGKAPFDVIFIHGSIETLPPALFEQLNDGGRLVVVHGFGNASRAKLFIHENGKTSERLAFNTAVKPLPGFKKARDFVF</sequence>
<dbReference type="GO" id="GO:0004719">
    <property type="term" value="F:protein-L-isoaspartate (D-aspartate) O-methyltransferase activity"/>
    <property type="evidence" value="ECO:0007669"/>
    <property type="project" value="InterPro"/>
</dbReference>
<dbReference type="SUPFAM" id="SSF53335">
    <property type="entry name" value="S-adenosyl-L-methionine-dependent methyltransferases"/>
    <property type="match status" value="1"/>
</dbReference>
<dbReference type="Pfam" id="PF01135">
    <property type="entry name" value="PCMT"/>
    <property type="match status" value="1"/>
</dbReference>
<evidence type="ECO:0000313" key="4">
    <source>
        <dbReference type="EMBL" id="OJF89963.1"/>
    </source>
</evidence>
<dbReference type="AlphaFoldDB" id="A0A657LLG3"/>
<keyword evidence="5" id="KW-1185">Reference proteome</keyword>
<dbReference type="OrthoDB" id="9798496at2"/>
<dbReference type="RefSeq" id="WP_071835795.1">
    <property type="nucleotide sequence ID" value="NZ_LSRP01000151.1"/>
</dbReference>